<comment type="subcellular location">
    <subcellularLocation>
        <location evidence="12">Cytoplasm</location>
    </subcellularLocation>
</comment>
<dbReference type="InterPro" id="IPR000146">
    <property type="entry name" value="FBPase_class-1"/>
</dbReference>
<dbReference type="NCBIfam" id="NF006778">
    <property type="entry name" value="PRK09293.1-1"/>
    <property type="match status" value="1"/>
</dbReference>
<comment type="catalytic activity">
    <reaction evidence="1 12">
        <text>beta-D-fructose 1,6-bisphosphate + H2O = beta-D-fructose 6-phosphate + phosphate</text>
        <dbReference type="Rhea" id="RHEA:11064"/>
        <dbReference type="ChEBI" id="CHEBI:15377"/>
        <dbReference type="ChEBI" id="CHEBI:32966"/>
        <dbReference type="ChEBI" id="CHEBI:43474"/>
        <dbReference type="ChEBI" id="CHEBI:57634"/>
        <dbReference type="EC" id="3.1.3.11"/>
    </reaction>
</comment>
<comment type="caution">
    <text evidence="12">Lacks conserved residue(s) required for the propagation of feature annotation.</text>
</comment>
<evidence type="ECO:0000256" key="11">
    <source>
        <dbReference type="ARBA" id="ARBA00081210"/>
    </source>
</evidence>
<dbReference type="AlphaFoldDB" id="E8KK73"/>
<evidence type="ECO:0000256" key="3">
    <source>
        <dbReference type="ARBA" id="ARBA00010941"/>
    </source>
</evidence>
<evidence type="ECO:0000256" key="10">
    <source>
        <dbReference type="ARBA" id="ARBA00072069"/>
    </source>
</evidence>
<evidence type="ECO:0000256" key="13">
    <source>
        <dbReference type="RuleBase" id="RU000508"/>
    </source>
</evidence>
<dbReference type="Proteomes" id="UP000005467">
    <property type="component" value="Unassembled WGS sequence"/>
</dbReference>
<evidence type="ECO:0000256" key="2">
    <source>
        <dbReference type="ARBA" id="ARBA00005215"/>
    </source>
</evidence>
<evidence type="ECO:0000259" key="15">
    <source>
        <dbReference type="Pfam" id="PF18913"/>
    </source>
</evidence>
<feature type="binding site" evidence="12">
    <location>
        <position position="145"/>
    </location>
    <ligand>
        <name>Mg(2+)</name>
        <dbReference type="ChEBI" id="CHEBI:18420"/>
        <label>1</label>
    </ligand>
</feature>
<comment type="subunit">
    <text evidence="12">Homotetramer.</text>
</comment>
<evidence type="ECO:0000256" key="12">
    <source>
        <dbReference type="HAMAP-Rule" id="MF_01855"/>
    </source>
</evidence>
<evidence type="ECO:0000256" key="5">
    <source>
        <dbReference type="ARBA" id="ARBA00022490"/>
    </source>
</evidence>
<proteinExistence type="inferred from homology"/>
<dbReference type="FunFam" id="3.40.190.80:FF:000001">
    <property type="entry name" value="Fructose-1,6-bisphosphatase class 1"/>
    <property type="match status" value="1"/>
</dbReference>
<comment type="caution">
    <text evidence="16">The sequence shown here is derived from an EMBL/GenBank/DDBJ whole genome shotgun (WGS) entry which is preliminary data.</text>
</comment>
<protein>
    <recommendedName>
        <fullName evidence="10 12">Fructose-1,6-bisphosphatase class 1</fullName>
        <shortName evidence="12">FBPase class 1</shortName>
        <ecNumber evidence="4 12">3.1.3.11</ecNumber>
    </recommendedName>
    <alternativeName>
        <fullName evidence="11 12">D-fructose-1,6-bisphosphate 1-phosphohydrolase class 1</fullName>
    </alternativeName>
</protein>
<feature type="binding site" evidence="12">
    <location>
        <position position="143"/>
    </location>
    <ligand>
        <name>Mg(2+)</name>
        <dbReference type="ChEBI" id="CHEBI:18420"/>
        <label>1</label>
    </ligand>
</feature>
<feature type="binding site" evidence="12">
    <location>
        <position position="272"/>
    </location>
    <ligand>
        <name>substrate</name>
    </ligand>
</feature>
<feature type="domain" description="Fructose-1-6-bisphosphatase class I N-terminal" evidence="14">
    <location>
        <begin position="32"/>
        <end position="225"/>
    </location>
</feature>
<dbReference type="InterPro" id="IPR020548">
    <property type="entry name" value="Fructose_bisphosphatase_AS"/>
</dbReference>
<gene>
    <name evidence="12 16" type="primary">fbp</name>
    <name evidence="16" type="ORF">HMPREF0027_2240</name>
</gene>
<evidence type="ECO:0000313" key="16">
    <source>
        <dbReference type="EMBL" id="EFX90720.1"/>
    </source>
</evidence>
<comment type="similarity">
    <text evidence="3 12 13">Belongs to the FBPase class 1 family.</text>
</comment>
<dbReference type="PROSITE" id="PS00124">
    <property type="entry name" value="FBPASE"/>
    <property type="match status" value="1"/>
</dbReference>
<dbReference type="PIRSF" id="PIRSF000904">
    <property type="entry name" value="FBPtase_SBPase"/>
    <property type="match status" value="1"/>
</dbReference>
<keyword evidence="7 12" id="KW-0378">Hydrolase</keyword>
<evidence type="ECO:0000256" key="1">
    <source>
        <dbReference type="ARBA" id="ARBA00001273"/>
    </source>
</evidence>
<dbReference type="HOGENOM" id="CLU_039977_2_2_6"/>
<dbReference type="InterPro" id="IPR044015">
    <property type="entry name" value="FBPase_C_dom"/>
</dbReference>
<dbReference type="InterPro" id="IPR028343">
    <property type="entry name" value="FBPtase"/>
</dbReference>
<dbReference type="GO" id="GO:0006002">
    <property type="term" value="P:fructose 6-phosphate metabolic process"/>
    <property type="evidence" value="ECO:0007669"/>
    <property type="project" value="TreeGrafter"/>
</dbReference>
<comment type="pathway">
    <text evidence="2">Carbohydrate biosynthesis; Calvin cycle.</text>
</comment>
<dbReference type="Gene3D" id="3.30.540.10">
    <property type="entry name" value="Fructose-1,6-Bisphosphatase, subunit A, domain 1"/>
    <property type="match status" value="1"/>
</dbReference>
<dbReference type="GO" id="GO:0042132">
    <property type="term" value="F:fructose 1,6-bisphosphate 1-phosphatase activity"/>
    <property type="evidence" value="ECO:0007669"/>
    <property type="project" value="UniProtKB-UniRule"/>
</dbReference>
<organism evidence="16 17">
    <name type="scientific">Actinobacillus ureae ATCC 25976</name>
    <dbReference type="NCBI Taxonomy" id="887324"/>
    <lineage>
        <taxon>Bacteria</taxon>
        <taxon>Pseudomonadati</taxon>
        <taxon>Pseudomonadota</taxon>
        <taxon>Gammaproteobacteria</taxon>
        <taxon>Pasteurellales</taxon>
        <taxon>Pasteurellaceae</taxon>
        <taxon>Actinobacillus</taxon>
    </lineage>
</organism>
<feature type="domain" description="Fructose-1-6-bisphosphatase class 1 C-terminal" evidence="15">
    <location>
        <begin position="230"/>
        <end position="359"/>
    </location>
</feature>
<evidence type="ECO:0000256" key="4">
    <source>
        <dbReference type="ARBA" id="ARBA00013093"/>
    </source>
</evidence>
<feature type="binding site" evidence="12">
    <location>
        <position position="146"/>
    </location>
    <ligand>
        <name>Mg(2+)</name>
        <dbReference type="ChEBI" id="CHEBI:18420"/>
        <label>2</label>
    </ligand>
</feature>
<feature type="binding site" evidence="12">
    <location>
        <position position="302"/>
    </location>
    <ligand>
        <name>substrate</name>
    </ligand>
</feature>
<dbReference type="PANTHER" id="PTHR11556">
    <property type="entry name" value="FRUCTOSE-1,6-BISPHOSPHATASE-RELATED"/>
    <property type="match status" value="1"/>
</dbReference>
<feature type="binding site" evidence="12">
    <location>
        <position position="308"/>
    </location>
    <ligand>
        <name>Mg(2+)</name>
        <dbReference type="ChEBI" id="CHEBI:18420"/>
        <label>2</label>
    </ligand>
</feature>
<feature type="binding site" evidence="12">
    <location>
        <begin position="146"/>
        <end position="149"/>
    </location>
    <ligand>
        <name>substrate</name>
    </ligand>
</feature>
<dbReference type="PANTHER" id="PTHR11556:SF35">
    <property type="entry name" value="SEDOHEPTULOSE-1,7-BISPHOSPHATASE, CHLOROPLASTIC"/>
    <property type="match status" value="1"/>
</dbReference>
<evidence type="ECO:0000256" key="9">
    <source>
        <dbReference type="ARBA" id="ARBA00023277"/>
    </source>
</evidence>
<dbReference type="SUPFAM" id="SSF56655">
    <property type="entry name" value="Carbohydrate phosphatase"/>
    <property type="match status" value="1"/>
</dbReference>
<dbReference type="GO" id="GO:0005986">
    <property type="term" value="P:sucrose biosynthetic process"/>
    <property type="evidence" value="ECO:0007669"/>
    <property type="project" value="TreeGrafter"/>
</dbReference>
<dbReference type="GO" id="GO:0006000">
    <property type="term" value="P:fructose metabolic process"/>
    <property type="evidence" value="ECO:0007669"/>
    <property type="project" value="TreeGrafter"/>
</dbReference>
<dbReference type="PRINTS" id="PR00115">
    <property type="entry name" value="F16BPHPHTASE"/>
</dbReference>
<feature type="binding site" evidence="12">
    <location>
        <position position="120"/>
    </location>
    <ligand>
        <name>Mg(2+)</name>
        <dbReference type="ChEBI" id="CHEBI:18420"/>
        <label>1</label>
    </ligand>
</feature>
<dbReference type="GO" id="GO:0005829">
    <property type="term" value="C:cytosol"/>
    <property type="evidence" value="ECO:0007669"/>
    <property type="project" value="TreeGrafter"/>
</dbReference>
<dbReference type="EC" id="3.1.3.11" evidence="4 12"/>
<dbReference type="GO" id="GO:0006094">
    <property type="term" value="P:gluconeogenesis"/>
    <property type="evidence" value="ECO:0007669"/>
    <property type="project" value="UniProtKB-UniRule"/>
</dbReference>
<sequence>MSQTCYAPLEGALISFYNTASYFSILQGEIMKTLGEFIIEKQAEYPEAKGELSGILSSIRLAAKIIHREINRAGLSQDILGVAGSENIQGEAQMKLDVFANETMKKALIAREDVAGFASEEDDNFVAFDNEIGRNAKYILMTDPLDGSSNIDVNVSVGTIFSIYKRVSPIGTPVTIEDFLQEGRKQVASGYVTYGSSTMLVYTTGNGVNGFTYDPSLGLFILSHPDMKMPFEGKYYSINEGQYVTFSMGVKKFIKYCQESDEATKRPYSSRYIGSLVSDFHRNLLKGGIYIYPTSTVYPKGKLRLLYEGNPMAFLAEQAGGMATDGFNPILDIKPTELHQRVPFFVGSTSMVQQAVKFMQEFAE</sequence>
<keyword evidence="9 12" id="KW-0119">Carbohydrate metabolism</keyword>
<keyword evidence="8 12" id="KW-0460">Magnesium</keyword>
<dbReference type="HAMAP" id="MF_01855">
    <property type="entry name" value="FBPase_class1"/>
    <property type="match status" value="1"/>
</dbReference>
<evidence type="ECO:0000256" key="8">
    <source>
        <dbReference type="ARBA" id="ARBA00022842"/>
    </source>
</evidence>
<dbReference type="GO" id="GO:0000287">
    <property type="term" value="F:magnesium ion binding"/>
    <property type="evidence" value="ECO:0007669"/>
    <property type="project" value="UniProtKB-UniRule"/>
</dbReference>
<dbReference type="PIRSF" id="PIRSF500210">
    <property type="entry name" value="FBPtase"/>
    <property type="match status" value="1"/>
</dbReference>
<accession>E8KK73</accession>
<evidence type="ECO:0000259" key="14">
    <source>
        <dbReference type="Pfam" id="PF00316"/>
    </source>
</evidence>
<dbReference type="EMBL" id="AEVG01000144">
    <property type="protein sequence ID" value="EFX90720.1"/>
    <property type="molecule type" value="Genomic_DNA"/>
</dbReference>
<dbReference type="InterPro" id="IPR033391">
    <property type="entry name" value="FBPase_N"/>
</dbReference>
<comment type="cofactor">
    <cofactor evidence="12">
        <name>Mg(2+)</name>
        <dbReference type="ChEBI" id="CHEBI:18420"/>
    </cofactor>
    <text evidence="12">Binds 2 magnesium ions per subunit.</text>
</comment>
<feature type="binding site" evidence="12">
    <location>
        <position position="239"/>
    </location>
    <ligand>
        <name>substrate</name>
    </ligand>
</feature>
<evidence type="ECO:0000256" key="7">
    <source>
        <dbReference type="ARBA" id="ARBA00022801"/>
    </source>
</evidence>
<keyword evidence="17" id="KW-1185">Reference proteome</keyword>
<dbReference type="Gene3D" id="3.40.190.80">
    <property type="match status" value="1"/>
</dbReference>
<evidence type="ECO:0000256" key="6">
    <source>
        <dbReference type="ARBA" id="ARBA00022723"/>
    </source>
</evidence>
<evidence type="ECO:0000313" key="17">
    <source>
        <dbReference type="Proteomes" id="UP000005467"/>
    </source>
</evidence>
<name>E8KK73_9PAST</name>
<reference evidence="16 17" key="1">
    <citation type="submission" date="2011-01" db="EMBL/GenBank/DDBJ databases">
        <authorList>
            <person name="Muzny D."/>
            <person name="Qin X."/>
            <person name="Deng J."/>
            <person name="Jiang H."/>
            <person name="Liu Y."/>
            <person name="Qu J."/>
            <person name="Song X.-Z."/>
            <person name="Zhang L."/>
            <person name="Thornton R."/>
            <person name="Coyle M."/>
            <person name="Francisco L."/>
            <person name="Jackson L."/>
            <person name="Javaid M."/>
            <person name="Korchina V."/>
            <person name="Kovar C."/>
            <person name="Mata R."/>
            <person name="Mathew T."/>
            <person name="Ngo R."/>
            <person name="Nguyen L."/>
            <person name="Nguyen N."/>
            <person name="Okwuonu G."/>
            <person name="Ongeri F."/>
            <person name="Pham C."/>
            <person name="Simmons D."/>
            <person name="Wilczek-Boney K."/>
            <person name="Hale W."/>
            <person name="Jakkamsetti A."/>
            <person name="Pham P."/>
            <person name="Ruth R."/>
            <person name="San Lucas F."/>
            <person name="Warren J."/>
            <person name="Zhang J."/>
            <person name="Zhao Z."/>
            <person name="Zhou C."/>
            <person name="Zhu D."/>
            <person name="Lee S."/>
            <person name="Bess C."/>
            <person name="Blankenburg K."/>
            <person name="Forbes L."/>
            <person name="Fu Q."/>
            <person name="Gubbala S."/>
            <person name="Hirani K."/>
            <person name="Jayaseelan J.C."/>
            <person name="Lara F."/>
            <person name="Munidasa M."/>
            <person name="Palculict T."/>
            <person name="Patil S."/>
            <person name="Pu L.-L."/>
            <person name="Saada N."/>
            <person name="Tang L."/>
            <person name="Weissenberger G."/>
            <person name="Zhu Y."/>
            <person name="Hemphill L."/>
            <person name="Shang Y."/>
            <person name="Youmans B."/>
            <person name="Ayvaz T."/>
            <person name="Ross M."/>
            <person name="Santibanez J."/>
            <person name="Aqrawi P."/>
            <person name="Gross S."/>
            <person name="Joshi V."/>
            <person name="Fowler G."/>
            <person name="Nazareth L."/>
            <person name="Reid J."/>
            <person name="Worley K."/>
            <person name="Petrosino J."/>
            <person name="Highlander S."/>
            <person name="Gibbs R."/>
        </authorList>
    </citation>
    <scope>NUCLEOTIDE SEQUENCE [LARGE SCALE GENOMIC DNA]</scope>
    <source>
        <strain evidence="16 17">ATCC 25976</strain>
    </source>
</reference>
<keyword evidence="5 12" id="KW-0963">Cytoplasm</keyword>
<dbReference type="Pfam" id="PF00316">
    <property type="entry name" value="FBPase"/>
    <property type="match status" value="1"/>
</dbReference>
<feature type="binding site" evidence="12">
    <location>
        <position position="143"/>
    </location>
    <ligand>
        <name>Mg(2+)</name>
        <dbReference type="ChEBI" id="CHEBI:18420"/>
        <label>2</label>
    </ligand>
</feature>
<dbReference type="GO" id="GO:0030388">
    <property type="term" value="P:fructose 1,6-bisphosphate metabolic process"/>
    <property type="evidence" value="ECO:0007669"/>
    <property type="project" value="TreeGrafter"/>
</dbReference>
<dbReference type="Pfam" id="PF18913">
    <property type="entry name" value="FBPase_C"/>
    <property type="match status" value="1"/>
</dbReference>
<dbReference type="CDD" id="cd00354">
    <property type="entry name" value="FBPase"/>
    <property type="match status" value="1"/>
</dbReference>
<dbReference type="FunFam" id="3.30.540.10:FF:000002">
    <property type="entry name" value="Fructose-1,6-bisphosphatase class 1"/>
    <property type="match status" value="1"/>
</dbReference>
<keyword evidence="6 12" id="KW-0479">Metal-binding</keyword>